<organism evidence="1 2">
    <name type="scientific">Mesorhizobium zhangyense</name>
    <dbReference type="NCBI Taxonomy" id="1776730"/>
    <lineage>
        <taxon>Bacteria</taxon>
        <taxon>Pseudomonadati</taxon>
        <taxon>Pseudomonadota</taxon>
        <taxon>Alphaproteobacteria</taxon>
        <taxon>Hyphomicrobiales</taxon>
        <taxon>Phyllobacteriaceae</taxon>
        <taxon>Mesorhizobium</taxon>
    </lineage>
</organism>
<accession>A0A7C9V4Y4</accession>
<sequence>MLAPNDQALSADESARSAERSRWALSWDRGHAEIFAVGGSLHNLTLVLDDGSSVMPLAEAPWINDPKIAANADIPAHLRQLGGEWACVPFGKTPVDPHHHGYGTNNAWHVTSETAAEIALAIDYPSDHPIKRVERHIAGVPGEAAVEITLTVEARADCLLPVGLHPIFRMPEQGKRLLLDPGVFSQGHTFPEIVEPGVSRLKPDDIFASLEQVPLENGSVADLSSQPSGLAEEIIQIDGASGCIRILYPDDGYRVQLDWNRDDFPAALIWLSDRGRSAPPWSSSFRGVGIEPVNAWFDDTRFAPQAPDSLSLGRNFTAGERWTTRYRISASRMDASTHEGTST</sequence>
<protein>
    <recommendedName>
        <fullName evidence="3">Aldose 1-epimerase family protein</fullName>
    </recommendedName>
</protein>
<dbReference type="GO" id="GO:0005975">
    <property type="term" value="P:carbohydrate metabolic process"/>
    <property type="evidence" value="ECO:0007669"/>
    <property type="project" value="InterPro"/>
</dbReference>
<proteinExistence type="predicted"/>
<evidence type="ECO:0000313" key="2">
    <source>
        <dbReference type="Proteomes" id="UP000481252"/>
    </source>
</evidence>
<dbReference type="InterPro" id="IPR011013">
    <property type="entry name" value="Gal_mutarotase_sf_dom"/>
</dbReference>
<dbReference type="Gene3D" id="2.70.98.10">
    <property type="match status" value="1"/>
</dbReference>
<evidence type="ECO:0000313" key="1">
    <source>
        <dbReference type="EMBL" id="NGN39963.1"/>
    </source>
</evidence>
<dbReference type="Proteomes" id="UP000481252">
    <property type="component" value="Unassembled WGS sequence"/>
</dbReference>
<dbReference type="GO" id="GO:0030246">
    <property type="term" value="F:carbohydrate binding"/>
    <property type="evidence" value="ECO:0007669"/>
    <property type="project" value="InterPro"/>
</dbReference>
<reference evidence="1 2" key="1">
    <citation type="submission" date="2020-02" db="EMBL/GenBank/DDBJ databases">
        <title>Genome sequence of the type strain CGMCC 1.15528 of Mesorhizobium zhangyense.</title>
        <authorList>
            <person name="Gao J."/>
            <person name="Sun J."/>
        </authorList>
    </citation>
    <scope>NUCLEOTIDE SEQUENCE [LARGE SCALE GENOMIC DNA]</scope>
    <source>
        <strain evidence="1 2">CGMCC 1.15528</strain>
    </source>
</reference>
<keyword evidence="2" id="KW-1185">Reference proteome</keyword>
<dbReference type="EMBL" id="JAAKZG010000001">
    <property type="protein sequence ID" value="NGN39963.1"/>
    <property type="molecule type" value="Genomic_DNA"/>
</dbReference>
<evidence type="ECO:0008006" key="3">
    <source>
        <dbReference type="Google" id="ProtNLM"/>
    </source>
</evidence>
<dbReference type="RefSeq" id="WP_165113959.1">
    <property type="nucleotide sequence ID" value="NZ_JAAKZG010000001.1"/>
</dbReference>
<comment type="caution">
    <text evidence="1">The sequence shown here is derived from an EMBL/GenBank/DDBJ whole genome shotgun (WGS) entry which is preliminary data.</text>
</comment>
<dbReference type="SUPFAM" id="SSF74650">
    <property type="entry name" value="Galactose mutarotase-like"/>
    <property type="match status" value="1"/>
</dbReference>
<dbReference type="GO" id="GO:0003824">
    <property type="term" value="F:catalytic activity"/>
    <property type="evidence" value="ECO:0007669"/>
    <property type="project" value="InterPro"/>
</dbReference>
<gene>
    <name evidence="1" type="ORF">G6N74_02690</name>
</gene>
<dbReference type="InterPro" id="IPR014718">
    <property type="entry name" value="GH-type_carb-bd"/>
</dbReference>
<name>A0A7C9V4Y4_9HYPH</name>
<dbReference type="AlphaFoldDB" id="A0A7C9V4Y4"/>